<dbReference type="Proteomes" id="UP001154329">
    <property type="component" value="Chromosome 1"/>
</dbReference>
<protein>
    <recommendedName>
        <fullName evidence="2">DUF7041 domain-containing protein</fullName>
    </recommendedName>
</protein>
<dbReference type="PANTHER" id="PTHR33327:SF3">
    <property type="entry name" value="RNA-DIRECTED DNA POLYMERASE"/>
    <property type="match status" value="1"/>
</dbReference>
<sequence length="266" mass="28603">MRSDSNIMQSLPTPKNDADTTAASRSAPTADTPTAIDTIEMAANAGFGLPSFWRHSPKQWFTYAEVIFDMMNKEQSDAARVNYVLAALDEESTRAVSDLGKTITYDALRARLIYAFTLSLAKRIQSIIAPGELTDQAPTRLLRDMRHICPDDMGDATLGYFWLQKLPKSVRPIVAGLSGPLDAIAERADRILEASLSSELADGAAPERSLAAAVFPPSDVLDAIGPRTADERLGALEDAVHSLSAQLAAFTANDAPPTAAPTESVW</sequence>
<feature type="region of interest" description="Disordered" evidence="1">
    <location>
        <begin position="1"/>
        <end position="33"/>
    </location>
</feature>
<dbReference type="InterPro" id="IPR055469">
    <property type="entry name" value="DUF7041"/>
</dbReference>
<feature type="compositionally biased region" description="Polar residues" evidence="1">
    <location>
        <begin position="1"/>
        <end position="26"/>
    </location>
</feature>
<dbReference type="EMBL" id="OU899034">
    <property type="protein sequence ID" value="CAH1708564.1"/>
    <property type="molecule type" value="Genomic_DNA"/>
</dbReference>
<evidence type="ECO:0000256" key="1">
    <source>
        <dbReference type="SAM" id="MobiDB-lite"/>
    </source>
</evidence>
<proteinExistence type="predicted"/>
<dbReference type="AlphaFoldDB" id="A0A9P0NBQ4"/>
<dbReference type="Pfam" id="PF23055">
    <property type="entry name" value="DUF7041"/>
    <property type="match status" value="1"/>
</dbReference>
<organism evidence="3 4">
    <name type="scientific">Aphis gossypii</name>
    <name type="common">Cotton aphid</name>
    <dbReference type="NCBI Taxonomy" id="80765"/>
    <lineage>
        <taxon>Eukaryota</taxon>
        <taxon>Metazoa</taxon>
        <taxon>Ecdysozoa</taxon>
        <taxon>Arthropoda</taxon>
        <taxon>Hexapoda</taxon>
        <taxon>Insecta</taxon>
        <taxon>Pterygota</taxon>
        <taxon>Neoptera</taxon>
        <taxon>Paraneoptera</taxon>
        <taxon>Hemiptera</taxon>
        <taxon>Sternorrhyncha</taxon>
        <taxon>Aphidomorpha</taxon>
        <taxon>Aphidoidea</taxon>
        <taxon>Aphididae</taxon>
        <taxon>Aphidini</taxon>
        <taxon>Aphis</taxon>
        <taxon>Aphis</taxon>
    </lineage>
</organism>
<reference evidence="3" key="1">
    <citation type="submission" date="2022-02" db="EMBL/GenBank/DDBJ databases">
        <authorList>
            <person name="King R."/>
        </authorList>
    </citation>
    <scope>NUCLEOTIDE SEQUENCE</scope>
</reference>
<evidence type="ECO:0000259" key="2">
    <source>
        <dbReference type="Pfam" id="PF23055"/>
    </source>
</evidence>
<accession>A0A9P0NBQ4</accession>
<keyword evidence="4" id="KW-1185">Reference proteome</keyword>
<reference evidence="3" key="2">
    <citation type="submission" date="2022-10" db="EMBL/GenBank/DDBJ databases">
        <authorList>
            <consortium name="ENA_rothamsted_submissions"/>
            <consortium name="culmorum"/>
            <person name="King R."/>
        </authorList>
    </citation>
    <scope>NUCLEOTIDE SEQUENCE</scope>
</reference>
<evidence type="ECO:0000313" key="4">
    <source>
        <dbReference type="Proteomes" id="UP001154329"/>
    </source>
</evidence>
<feature type="domain" description="DUF7041" evidence="2">
    <location>
        <begin position="49"/>
        <end position="127"/>
    </location>
</feature>
<dbReference type="PANTHER" id="PTHR33327">
    <property type="entry name" value="ENDONUCLEASE"/>
    <property type="match status" value="1"/>
</dbReference>
<evidence type="ECO:0000313" key="3">
    <source>
        <dbReference type="EMBL" id="CAH1708564.1"/>
    </source>
</evidence>
<name>A0A9P0NBQ4_APHGO</name>
<gene>
    <name evidence="3" type="ORF">APHIGO_LOCUS466</name>
</gene>